<evidence type="ECO:0000313" key="3">
    <source>
        <dbReference type="Proteomes" id="UP001595904"/>
    </source>
</evidence>
<evidence type="ECO:0000313" key="2">
    <source>
        <dbReference type="EMBL" id="MFC4313402.1"/>
    </source>
</evidence>
<gene>
    <name evidence="2" type="ORF">ACFPN2_30275</name>
</gene>
<dbReference type="Gene3D" id="3.20.20.100">
    <property type="entry name" value="NADP-dependent oxidoreductase domain"/>
    <property type="match status" value="1"/>
</dbReference>
<comment type="caution">
    <text evidence="2">The sequence shown here is derived from an EMBL/GenBank/DDBJ whole genome shotgun (WGS) entry which is preliminary data.</text>
</comment>
<dbReference type="RefSeq" id="WP_380603686.1">
    <property type="nucleotide sequence ID" value="NZ_JBHSDU010000015.1"/>
</dbReference>
<sequence>MKLALGTVQFGLAYGVANQQGQVRPEEAQQILRLASASGVDTLDTAVAYGNSEQCLGDIGVTGWRVVSKLPAVPDDCVDVTRWVRETLGASLRRLRTDRLYALLLHRPQQLLADRIGPALFAALRQLKAEGLVTKIGVSVYGPEELTELCGRFELDLVQAPFNIVDRRLLDSGWLSRLSRAGVEVHVRSVFLQGLLLMEANRPPRFDRWRDLWTRWHAWLADTRLTAVEACMRYALSHEDIAHVVVGVDSAAQLQQILAASRGTLPEIPAALACDDPDLINPSRWSTA</sequence>
<dbReference type="PANTHER" id="PTHR43312:SF1">
    <property type="entry name" value="NADP-DEPENDENT OXIDOREDUCTASE DOMAIN-CONTAINING PROTEIN"/>
    <property type="match status" value="1"/>
</dbReference>
<evidence type="ECO:0000259" key="1">
    <source>
        <dbReference type="Pfam" id="PF00248"/>
    </source>
</evidence>
<feature type="domain" description="NADP-dependent oxidoreductase" evidence="1">
    <location>
        <begin position="2"/>
        <end position="265"/>
    </location>
</feature>
<dbReference type="PANTHER" id="PTHR43312">
    <property type="entry name" value="D-THREO-ALDOSE 1-DEHYDROGENASE"/>
    <property type="match status" value="1"/>
</dbReference>
<dbReference type="PRINTS" id="PR00069">
    <property type="entry name" value="ALDKETRDTASE"/>
</dbReference>
<dbReference type="Proteomes" id="UP001595904">
    <property type="component" value="Unassembled WGS sequence"/>
</dbReference>
<dbReference type="InterPro" id="IPR020471">
    <property type="entry name" value="AKR"/>
</dbReference>
<dbReference type="Pfam" id="PF00248">
    <property type="entry name" value="Aldo_ket_red"/>
    <property type="match status" value="1"/>
</dbReference>
<dbReference type="SUPFAM" id="SSF51430">
    <property type="entry name" value="NAD(P)-linked oxidoreductase"/>
    <property type="match status" value="1"/>
</dbReference>
<organism evidence="2 3">
    <name type="scientific">Steroidobacter flavus</name>
    <dbReference type="NCBI Taxonomy" id="1842136"/>
    <lineage>
        <taxon>Bacteria</taxon>
        <taxon>Pseudomonadati</taxon>
        <taxon>Pseudomonadota</taxon>
        <taxon>Gammaproteobacteria</taxon>
        <taxon>Steroidobacterales</taxon>
        <taxon>Steroidobacteraceae</taxon>
        <taxon>Steroidobacter</taxon>
    </lineage>
</organism>
<dbReference type="InterPro" id="IPR023210">
    <property type="entry name" value="NADP_OxRdtase_dom"/>
</dbReference>
<keyword evidence="3" id="KW-1185">Reference proteome</keyword>
<protein>
    <submittedName>
        <fullName evidence="2">Aldo/keto reductase</fullName>
    </submittedName>
</protein>
<dbReference type="CDD" id="cd19097">
    <property type="entry name" value="AKR_unchar"/>
    <property type="match status" value="1"/>
</dbReference>
<dbReference type="InterPro" id="IPR036812">
    <property type="entry name" value="NAD(P)_OxRdtase_dom_sf"/>
</dbReference>
<name>A0ABV8T134_9GAMM</name>
<dbReference type="EMBL" id="JBHSDU010000015">
    <property type="protein sequence ID" value="MFC4313402.1"/>
    <property type="molecule type" value="Genomic_DNA"/>
</dbReference>
<dbReference type="InterPro" id="IPR053135">
    <property type="entry name" value="AKR2_Oxidoreductase"/>
</dbReference>
<reference evidence="3" key="1">
    <citation type="journal article" date="2019" name="Int. J. Syst. Evol. Microbiol.">
        <title>The Global Catalogue of Microorganisms (GCM) 10K type strain sequencing project: providing services to taxonomists for standard genome sequencing and annotation.</title>
        <authorList>
            <consortium name="The Broad Institute Genomics Platform"/>
            <consortium name="The Broad Institute Genome Sequencing Center for Infectious Disease"/>
            <person name="Wu L."/>
            <person name="Ma J."/>
        </authorList>
    </citation>
    <scope>NUCLEOTIDE SEQUENCE [LARGE SCALE GENOMIC DNA]</scope>
    <source>
        <strain evidence="3">CGMCC 1.10759</strain>
    </source>
</reference>
<proteinExistence type="predicted"/>
<accession>A0ABV8T134</accession>